<feature type="region of interest" description="Disordered" evidence="1">
    <location>
        <begin position="1"/>
        <end position="24"/>
    </location>
</feature>
<feature type="compositionally biased region" description="Basic and acidic residues" evidence="1">
    <location>
        <begin position="8"/>
        <end position="21"/>
    </location>
</feature>
<feature type="region of interest" description="Disordered" evidence="1">
    <location>
        <begin position="141"/>
        <end position="163"/>
    </location>
</feature>
<evidence type="ECO:0000313" key="2">
    <source>
        <dbReference type="EMBL" id="KIM41953.1"/>
    </source>
</evidence>
<feature type="compositionally biased region" description="Low complexity" evidence="1">
    <location>
        <begin position="141"/>
        <end position="155"/>
    </location>
</feature>
<protein>
    <submittedName>
        <fullName evidence="2">Uncharacterized protein</fullName>
    </submittedName>
</protein>
<evidence type="ECO:0000313" key="3">
    <source>
        <dbReference type="Proteomes" id="UP000053424"/>
    </source>
</evidence>
<name>A0A0C2XWA4_HEBCY</name>
<sequence length="207" mass="23088">MSTTPLHNSRDNKAPKSDHSAKPLPLNFTSCSQYHESARTTKKKTMDFIDLCGHYGANRMGAALHSLFYYSLSRTWFSQTLPSPVTIVTFVDQSIARDGQSDADSLPSWDLHLHRAQPAQAATLFVDSLLRPIETIKFMRTSQSASSNQSTSSSSFDHNGCPDARKQVETNLEELRQPFLSKHSYLTKSRNTFLTVYEHASLSSPGS</sequence>
<accession>A0A0C2XWA4</accession>
<dbReference type="HOGENOM" id="CLU_1326515_0_0_1"/>
<gene>
    <name evidence="2" type="ORF">M413DRAFT_27492</name>
</gene>
<proteinExistence type="predicted"/>
<organism evidence="2 3">
    <name type="scientific">Hebeloma cylindrosporum</name>
    <dbReference type="NCBI Taxonomy" id="76867"/>
    <lineage>
        <taxon>Eukaryota</taxon>
        <taxon>Fungi</taxon>
        <taxon>Dikarya</taxon>
        <taxon>Basidiomycota</taxon>
        <taxon>Agaricomycotina</taxon>
        <taxon>Agaricomycetes</taxon>
        <taxon>Agaricomycetidae</taxon>
        <taxon>Agaricales</taxon>
        <taxon>Agaricineae</taxon>
        <taxon>Hymenogastraceae</taxon>
        <taxon>Hebeloma</taxon>
    </lineage>
</organism>
<evidence type="ECO:0000256" key="1">
    <source>
        <dbReference type="SAM" id="MobiDB-lite"/>
    </source>
</evidence>
<dbReference type="Proteomes" id="UP000053424">
    <property type="component" value="Unassembled WGS sequence"/>
</dbReference>
<dbReference type="AlphaFoldDB" id="A0A0C2XWA4"/>
<keyword evidence="3" id="KW-1185">Reference proteome</keyword>
<reference evidence="3" key="2">
    <citation type="submission" date="2015-01" db="EMBL/GenBank/DDBJ databases">
        <title>Evolutionary Origins and Diversification of the Mycorrhizal Mutualists.</title>
        <authorList>
            <consortium name="DOE Joint Genome Institute"/>
            <consortium name="Mycorrhizal Genomics Consortium"/>
            <person name="Kohler A."/>
            <person name="Kuo A."/>
            <person name="Nagy L.G."/>
            <person name="Floudas D."/>
            <person name="Copeland A."/>
            <person name="Barry K.W."/>
            <person name="Cichocki N."/>
            <person name="Veneault-Fourrey C."/>
            <person name="LaButti K."/>
            <person name="Lindquist E.A."/>
            <person name="Lipzen A."/>
            <person name="Lundell T."/>
            <person name="Morin E."/>
            <person name="Murat C."/>
            <person name="Riley R."/>
            <person name="Ohm R."/>
            <person name="Sun H."/>
            <person name="Tunlid A."/>
            <person name="Henrissat B."/>
            <person name="Grigoriev I.V."/>
            <person name="Hibbett D.S."/>
            <person name="Martin F."/>
        </authorList>
    </citation>
    <scope>NUCLEOTIDE SEQUENCE [LARGE SCALE GENOMIC DNA]</scope>
    <source>
        <strain evidence="3">h7</strain>
    </source>
</reference>
<reference evidence="2 3" key="1">
    <citation type="submission" date="2014-04" db="EMBL/GenBank/DDBJ databases">
        <authorList>
            <consortium name="DOE Joint Genome Institute"/>
            <person name="Kuo A."/>
            <person name="Gay G."/>
            <person name="Dore J."/>
            <person name="Kohler A."/>
            <person name="Nagy L.G."/>
            <person name="Floudas D."/>
            <person name="Copeland A."/>
            <person name="Barry K.W."/>
            <person name="Cichocki N."/>
            <person name="Veneault-Fourrey C."/>
            <person name="LaButti K."/>
            <person name="Lindquist E.A."/>
            <person name="Lipzen A."/>
            <person name="Lundell T."/>
            <person name="Morin E."/>
            <person name="Murat C."/>
            <person name="Sun H."/>
            <person name="Tunlid A."/>
            <person name="Henrissat B."/>
            <person name="Grigoriev I.V."/>
            <person name="Hibbett D.S."/>
            <person name="Martin F."/>
            <person name="Nordberg H.P."/>
            <person name="Cantor M.N."/>
            <person name="Hua S.X."/>
        </authorList>
    </citation>
    <scope>NUCLEOTIDE SEQUENCE [LARGE SCALE GENOMIC DNA]</scope>
    <source>
        <strain evidence="3">h7</strain>
    </source>
</reference>
<dbReference type="EMBL" id="KN831779">
    <property type="protein sequence ID" value="KIM41953.1"/>
    <property type="molecule type" value="Genomic_DNA"/>
</dbReference>